<dbReference type="FunFam" id="1.20.1200.10:FF:000003">
    <property type="entry name" value="ATP:cob(I)alamin adenosyltransferase"/>
    <property type="match status" value="1"/>
</dbReference>
<organism evidence="17 18">
    <name type="scientific">Mariniphaga sediminis</name>
    <dbReference type="NCBI Taxonomy" id="1628158"/>
    <lineage>
        <taxon>Bacteria</taxon>
        <taxon>Pseudomonadati</taxon>
        <taxon>Bacteroidota</taxon>
        <taxon>Bacteroidia</taxon>
        <taxon>Marinilabiliales</taxon>
        <taxon>Prolixibacteraceae</taxon>
        <taxon>Mariniphaga</taxon>
    </lineage>
</organism>
<evidence type="ECO:0000313" key="17">
    <source>
        <dbReference type="EMBL" id="RIH65510.1"/>
    </source>
</evidence>
<keyword evidence="9 15" id="KW-0067">ATP-binding</keyword>
<reference evidence="17 18" key="1">
    <citation type="journal article" date="2015" name="Int. J. Syst. Evol. Microbiol.">
        <title>Mariniphaga sediminis sp. nov., isolated from coastal sediment.</title>
        <authorList>
            <person name="Wang F.Q."/>
            <person name="Shen Q.Y."/>
            <person name="Chen G.J."/>
            <person name="Du Z.J."/>
        </authorList>
    </citation>
    <scope>NUCLEOTIDE SEQUENCE [LARGE SCALE GENOMIC DNA]</scope>
    <source>
        <strain evidence="17 18">SY21</strain>
    </source>
</reference>
<keyword evidence="8 15" id="KW-0547">Nucleotide-binding</keyword>
<evidence type="ECO:0000256" key="8">
    <source>
        <dbReference type="ARBA" id="ARBA00022741"/>
    </source>
</evidence>
<dbReference type="PANTHER" id="PTHR12213:SF0">
    <property type="entry name" value="CORRINOID ADENOSYLTRANSFERASE MMAB"/>
    <property type="match status" value="1"/>
</dbReference>
<gene>
    <name evidence="17" type="ORF">D1164_10350</name>
</gene>
<evidence type="ECO:0000256" key="6">
    <source>
        <dbReference type="ARBA" id="ARBA00022490"/>
    </source>
</evidence>
<dbReference type="PANTHER" id="PTHR12213">
    <property type="entry name" value="CORRINOID ADENOSYLTRANSFERASE"/>
    <property type="match status" value="1"/>
</dbReference>
<dbReference type="OrthoDB" id="9778896at2"/>
<dbReference type="GO" id="GO:0005524">
    <property type="term" value="F:ATP binding"/>
    <property type="evidence" value="ECO:0007669"/>
    <property type="project" value="UniProtKB-UniRule"/>
</dbReference>
<feature type="domain" description="Cobalamin adenosyltransferase-like" evidence="16">
    <location>
        <begin position="7"/>
        <end position="171"/>
    </location>
</feature>
<dbReference type="GO" id="GO:0008817">
    <property type="term" value="F:corrinoid adenosyltransferase activity"/>
    <property type="evidence" value="ECO:0007669"/>
    <property type="project" value="UniProtKB-UniRule"/>
</dbReference>
<dbReference type="GO" id="GO:0005737">
    <property type="term" value="C:cytoplasm"/>
    <property type="evidence" value="ECO:0007669"/>
    <property type="project" value="UniProtKB-SubCell"/>
</dbReference>
<sequence length="186" mass="20976">MTKEFKIYTKTGDKGMTGLVGGSRVKKYDLRLEAYGTVDELNAVIGVVRSFRIPENVCEILVEIQNKLFNIGSLLASDEKGKAFTGKLSITAKHIGFLENAIDELEHELPELKHFILPGGDVAAAQCHVARTVCRRAERRILEFSEREEVQPEIIIFMNRLSDFLFVLARKLAVISGIEERPWKQS</sequence>
<evidence type="ECO:0000256" key="1">
    <source>
        <dbReference type="ARBA" id="ARBA00004496"/>
    </source>
</evidence>
<dbReference type="Proteomes" id="UP000266441">
    <property type="component" value="Unassembled WGS sequence"/>
</dbReference>
<dbReference type="NCBIfam" id="TIGR00636">
    <property type="entry name" value="PduO_Nterm"/>
    <property type="match status" value="1"/>
</dbReference>
<dbReference type="EC" id="2.5.1.17" evidence="4 15"/>
<name>A0A399D500_9BACT</name>
<evidence type="ECO:0000256" key="14">
    <source>
        <dbReference type="ARBA" id="ARBA00048692"/>
    </source>
</evidence>
<evidence type="ECO:0000256" key="4">
    <source>
        <dbReference type="ARBA" id="ARBA00012454"/>
    </source>
</evidence>
<dbReference type="SUPFAM" id="SSF89028">
    <property type="entry name" value="Cobalamin adenosyltransferase-like"/>
    <property type="match status" value="1"/>
</dbReference>
<accession>A0A399D500</accession>
<evidence type="ECO:0000313" key="18">
    <source>
        <dbReference type="Proteomes" id="UP000266441"/>
    </source>
</evidence>
<evidence type="ECO:0000256" key="3">
    <source>
        <dbReference type="ARBA" id="ARBA00007487"/>
    </source>
</evidence>
<dbReference type="GO" id="GO:0009236">
    <property type="term" value="P:cobalamin biosynthetic process"/>
    <property type="evidence" value="ECO:0007669"/>
    <property type="project" value="UniProtKB-UniRule"/>
</dbReference>
<dbReference type="RefSeq" id="WP_119349889.1">
    <property type="nucleotide sequence ID" value="NZ_JBFHKJ010000195.1"/>
</dbReference>
<dbReference type="InterPro" id="IPR029499">
    <property type="entry name" value="PduO-typ"/>
</dbReference>
<evidence type="ECO:0000256" key="5">
    <source>
        <dbReference type="ARBA" id="ARBA00020963"/>
    </source>
</evidence>
<comment type="pathway">
    <text evidence="2 15">Cofactor biosynthesis; adenosylcobalamin biosynthesis; adenosylcobalamin from cob(II)yrinate a,c-diamide: step 2/7.</text>
</comment>
<comment type="similarity">
    <text evidence="3 15">Belongs to the Cob(I)alamin adenosyltransferase family.</text>
</comment>
<dbReference type="InterPro" id="IPR016030">
    <property type="entry name" value="CblAdoTrfase-like"/>
</dbReference>
<evidence type="ECO:0000256" key="11">
    <source>
        <dbReference type="ARBA" id="ARBA00033334"/>
    </source>
</evidence>
<comment type="catalytic activity">
    <reaction evidence="14 15">
        <text>2 cob(II)alamin + reduced [electron-transfer flavoprotein] + 2 ATP = 2 adenosylcob(III)alamin + 2 triphosphate + oxidized [electron-transfer flavoprotein] + 3 H(+)</text>
        <dbReference type="Rhea" id="RHEA:28671"/>
        <dbReference type="Rhea" id="RHEA-COMP:10685"/>
        <dbReference type="Rhea" id="RHEA-COMP:10686"/>
        <dbReference type="ChEBI" id="CHEBI:15378"/>
        <dbReference type="ChEBI" id="CHEBI:16304"/>
        <dbReference type="ChEBI" id="CHEBI:18036"/>
        <dbReference type="ChEBI" id="CHEBI:18408"/>
        <dbReference type="ChEBI" id="CHEBI:30616"/>
        <dbReference type="ChEBI" id="CHEBI:57692"/>
        <dbReference type="ChEBI" id="CHEBI:58307"/>
        <dbReference type="EC" id="2.5.1.17"/>
    </reaction>
</comment>
<evidence type="ECO:0000259" key="16">
    <source>
        <dbReference type="Pfam" id="PF01923"/>
    </source>
</evidence>
<evidence type="ECO:0000256" key="15">
    <source>
        <dbReference type="RuleBase" id="RU366026"/>
    </source>
</evidence>
<dbReference type="Gene3D" id="1.20.1200.10">
    <property type="entry name" value="Cobalamin adenosyltransferase-like"/>
    <property type="match status" value="1"/>
</dbReference>
<comment type="catalytic activity">
    <reaction evidence="13 15">
        <text>2 cob(II)yrinate a,c diamide + reduced [electron-transfer flavoprotein] + 2 ATP = 2 adenosylcob(III)yrinate a,c-diamide + 2 triphosphate + oxidized [electron-transfer flavoprotein] + 3 H(+)</text>
        <dbReference type="Rhea" id="RHEA:11528"/>
        <dbReference type="Rhea" id="RHEA-COMP:10685"/>
        <dbReference type="Rhea" id="RHEA-COMP:10686"/>
        <dbReference type="ChEBI" id="CHEBI:15378"/>
        <dbReference type="ChEBI" id="CHEBI:18036"/>
        <dbReference type="ChEBI" id="CHEBI:30616"/>
        <dbReference type="ChEBI" id="CHEBI:57692"/>
        <dbReference type="ChEBI" id="CHEBI:58307"/>
        <dbReference type="ChEBI" id="CHEBI:58503"/>
        <dbReference type="ChEBI" id="CHEBI:58537"/>
        <dbReference type="EC" id="2.5.1.17"/>
    </reaction>
</comment>
<comment type="caution">
    <text evidence="17">The sequence shown here is derived from an EMBL/GenBank/DDBJ whole genome shotgun (WGS) entry which is preliminary data.</text>
</comment>
<evidence type="ECO:0000256" key="9">
    <source>
        <dbReference type="ARBA" id="ARBA00022840"/>
    </source>
</evidence>
<keyword evidence="15" id="KW-0169">Cobalamin biosynthesis</keyword>
<dbReference type="InterPro" id="IPR036451">
    <property type="entry name" value="CblAdoTrfase-like_sf"/>
</dbReference>
<dbReference type="Pfam" id="PF01923">
    <property type="entry name" value="Cob_adeno_trans"/>
    <property type="match status" value="1"/>
</dbReference>
<keyword evidence="18" id="KW-1185">Reference proteome</keyword>
<dbReference type="UniPathway" id="UPA00148">
    <property type="reaction ID" value="UER00233"/>
</dbReference>
<evidence type="ECO:0000256" key="2">
    <source>
        <dbReference type="ARBA" id="ARBA00005121"/>
    </source>
</evidence>
<evidence type="ECO:0000256" key="7">
    <source>
        <dbReference type="ARBA" id="ARBA00022679"/>
    </source>
</evidence>
<dbReference type="AlphaFoldDB" id="A0A399D500"/>
<evidence type="ECO:0000256" key="12">
    <source>
        <dbReference type="ARBA" id="ARBA00033354"/>
    </source>
</evidence>
<keyword evidence="7 15" id="KW-0808">Transferase</keyword>
<evidence type="ECO:0000256" key="13">
    <source>
        <dbReference type="ARBA" id="ARBA00048555"/>
    </source>
</evidence>
<keyword evidence="6" id="KW-0963">Cytoplasm</keyword>
<protein>
    <recommendedName>
        <fullName evidence="5 15">Corrinoid adenosyltransferase</fullName>
        <ecNumber evidence="4 15">2.5.1.17</ecNumber>
    </recommendedName>
    <alternativeName>
        <fullName evidence="10 15">Cob(II)alamin adenosyltransferase</fullName>
    </alternativeName>
    <alternativeName>
        <fullName evidence="12 15">Cob(II)yrinic acid a,c-diamide adenosyltransferase</fullName>
    </alternativeName>
    <alternativeName>
        <fullName evidence="11 15">Cobinamide/cobalamin adenosyltransferase</fullName>
    </alternativeName>
</protein>
<comment type="subcellular location">
    <subcellularLocation>
        <location evidence="1">Cytoplasm</location>
    </subcellularLocation>
</comment>
<dbReference type="EMBL" id="QWET01000006">
    <property type="protein sequence ID" value="RIH65510.1"/>
    <property type="molecule type" value="Genomic_DNA"/>
</dbReference>
<proteinExistence type="inferred from homology"/>
<evidence type="ECO:0000256" key="10">
    <source>
        <dbReference type="ARBA" id="ARBA00031529"/>
    </source>
</evidence>